<evidence type="ECO:0000256" key="1">
    <source>
        <dbReference type="SAM" id="MobiDB-lite"/>
    </source>
</evidence>
<feature type="region of interest" description="Disordered" evidence="1">
    <location>
        <begin position="1"/>
        <end position="46"/>
    </location>
</feature>
<proteinExistence type="predicted"/>
<dbReference type="OrthoDB" id="6770266at2759"/>
<dbReference type="Proteomes" id="UP000494106">
    <property type="component" value="Unassembled WGS sequence"/>
</dbReference>
<name>A0A8S1A1Z9_ARCPL</name>
<reference evidence="3 4" key="1">
    <citation type="submission" date="2020-04" db="EMBL/GenBank/DDBJ databases">
        <authorList>
            <person name="Wallbank WR R."/>
            <person name="Pardo Diaz C."/>
            <person name="Kozak K."/>
            <person name="Martin S."/>
            <person name="Jiggins C."/>
            <person name="Moest M."/>
            <person name="Warren A I."/>
            <person name="Byers J.R.P. K."/>
            <person name="Montejo-Kovacevich G."/>
            <person name="Yen C E."/>
        </authorList>
    </citation>
    <scope>NUCLEOTIDE SEQUENCE [LARGE SCALE GENOMIC DNA]</scope>
</reference>
<protein>
    <recommendedName>
        <fullName evidence="2">PiggyBac transposable element-derived protein domain-containing protein</fullName>
    </recommendedName>
</protein>
<dbReference type="AlphaFoldDB" id="A0A8S1A1Z9"/>
<evidence type="ECO:0000313" key="4">
    <source>
        <dbReference type="Proteomes" id="UP000494106"/>
    </source>
</evidence>
<feature type="compositionally biased region" description="Acidic residues" evidence="1">
    <location>
        <begin position="17"/>
        <end position="37"/>
    </location>
</feature>
<dbReference type="EMBL" id="CADEBC010000502">
    <property type="protein sequence ID" value="CAB3239339.1"/>
    <property type="molecule type" value="Genomic_DNA"/>
</dbReference>
<keyword evidence="4" id="KW-1185">Reference proteome</keyword>
<sequence length="433" mass="49363">MGSRQHLNQDEIASMLENDDDYSPLDSDSEQEDCLVEDDVRSDNEDAMVDFIEDTSPTSRQDDPENHVASLESTNLEVTSSTSHRIITLPQRSIRGKNNHVWSTTKGRTTGRTSAINIIRTNRGPTRMCRNVFDPLLCFQLFITDEIADEIVKWTNVEMIIKRQNLKEISASYRDTNAMEVWSLIGILTLTAVMKDNHLSTDELFDASVSGTRYVSVMSRERFEFLLRCLRMDDKSLRPTLRSDDAFVPVRNIWEIFINQCRLNYVPGSNLTVDEQLLGFRGRCPFRMYIPNKPDKYGIKFPMMCDASTKYMIDAIPYLGKSTKTNGLPLGEFYVKELTKTVHGTNRNVTCDNWFTSVPLAKNLLQTPYNLTIVGTIRSNKREIPEEIKNTRSRPVGSSIFCFEGPLTLVSYKPKPSKIVFLLSSCDENAVIN</sequence>
<dbReference type="PANTHER" id="PTHR46599">
    <property type="entry name" value="PIGGYBAC TRANSPOSABLE ELEMENT-DERIVED PROTEIN 4"/>
    <property type="match status" value="1"/>
</dbReference>
<gene>
    <name evidence="3" type="ORF">APLA_LOCUS7768</name>
</gene>
<dbReference type="Pfam" id="PF13843">
    <property type="entry name" value="DDE_Tnp_1_7"/>
    <property type="match status" value="1"/>
</dbReference>
<dbReference type="PANTHER" id="PTHR46599:SF6">
    <property type="entry name" value="DUAL SPECIFICITY PHOSPHATASE 26"/>
    <property type="match status" value="1"/>
</dbReference>
<dbReference type="InterPro" id="IPR029526">
    <property type="entry name" value="PGBD"/>
</dbReference>
<comment type="caution">
    <text evidence="3">The sequence shown here is derived from an EMBL/GenBank/DDBJ whole genome shotgun (WGS) entry which is preliminary data.</text>
</comment>
<evidence type="ECO:0000259" key="2">
    <source>
        <dbReference type="Pfam" id="PF13843"/>
    </source>
</evidence>
<accession>A0A8S1A1Z9</accession>
<organism evidence="3 4">
    <name type="scientific">Arctia plantaginis</name>
    <name type="common">Wood tiger moth</name>
    <name type="synonym">Phalaena plantaginis</name>
    <dbReference type="NCBI Taxonomy" id="874455"/>
    <lineage>
        <taxon>Eukaryota</taxon>
        <taxon>Metazoa</taxon>
        <taxon>Ecdysozoa</taxon>
        <taxon>Arthropoda</taxon>
        <taxon>Hexapoda</taxon>
        <taxon>Insecta</taxon>
        <taxon>Pterygota</taxon>
        <taxon>Neoptera</taxon>
        <taxon>Endopterygota</taxon>
        <taxon>Lepidoptera</taxon>
        <taxon>Glossata</taxon>
        <taxon>Ditrysia</taxon>
        <taxon>Noctuoidea</taxon>
        <taxon>Erebidae</taxon>
        <taxon>Arctiinae</taxon>
        <taxon>Arctia</taxon>
    </lineage>
</organism>
<feature type="domain" description="PiggyBac transposable element-derived protein" evidence="2">
    <location>
        <begin position="134"/>
        <end position="425"/>
    </location>
</feature>
<evidence type="ECO:0000313" key="3">
    <source>
        <dbReference type="EMBL" id="CAB3239339.1"/>
    </source>
</evidence>